<name>A0A223HWK0_THETR</name>
<reference evidence="1 2" key="1">
    <citation type="submission" date="2016-08" db="EMBL/GenBank/DDBJ databases">
        <title>A novel genetic cassette of butanologenic Thermoanaerobacterium thermosaccharolyticum that directly convert cellulose to butanol.</title>
        <authorList>
            <person name="Li T."/>
            <person name="He J."/>
        </authorList>
    </citation>
    <scope>NUCLEOTIDE SEQUENCE [LARGE SCALE GENOMIC DNA]</scope>
    <source>
        <strain evidence="1 2">TG57</strain>
    </source>
</reference>
<evidence type="ECO:0000313" key="2">
    <source>
        <dbReference type="Proteomes" id="UP000214975"/>
    </source>
</evidence>
<protein>
    <submittedName>
        <fullName evidence="1">Uncharacterized protein</fullName>
    </submittedName>
</protein>
<dbReference type="EMBL" id="CP016893">
    <property type="protein sequence ID" value="AST56674.1"/>
    <property type="molecule type" value="Genomic_DNA"/>
</dbReference>
<sequence length="44" mass="5342">MCKATNSVSWNCIHIIYTFYTHHFHLTFVSFFRRILSADLPFYI</sequence>
<proteinExistence type="predicted"/>
<gene>
    <name evidence="1" type="ORF">Thert_00472</name>
</gene>
<organism evidence="1 2">
    <name type="scientific">Thermoanaerobacterium thermosaccharolyticum</name>
    <name type="common">Clostridium thermosaccharolyticum</name>
    <dbReference type="NCBI Taxonomy" id="1517"/>
    <lineage>
        <taxon>Bacteria</taxon>
        <taxon>Bacillati</taxon>
        <taxon>Bacillota</taxon>
        <taxon>Clostridia</taxon>
        <taxon>Thermoanaerobacterales</taxon>
        <taxon>Thermoanaerobacteraceae</taxon>
        <taxon>Thermoanaerobacterium</taxon>
    </lineage>
</organism>
<accession>A0A223HWK0</accession>
<dbReference type="AlphaFoldDB" id="A0A223HWK0"/>
<dbReference type="Proteomes" id="UP000214975">
    <property type="component" value="Chromosome"/>
</dbReference>
<evidence type="ECO:0000313" key="1">
    <source>
        <dbReference type="EMBL" id="AST56674.1"/>
    </source>
</evidence>